<dbReference type="RefSeq" id="WP_093068854.1">
    <property type="nucleotide sequence ID" value="NZ_FNQP01000012.1"/>
</dbReference>
<evidence type="ECO:0000256" key="1">
    <source>
        <dbReference type="SAM" id="SignalP"/>
    </source>
</evidence>
<dbReference type="EMBL" id="FNQP01000012">
    <property type="protein sequence ID" value="SEA74613.1"/>
    <property type="molecule type" value="Genomic_DNA"/>
</dbReference>
<evidence type="ECO:0000313" key="2">
    <source>
        <dbReference type="EMBL" id="SEA74613.1"/>
    </source>
</evidence>
<dbReference type="AlphaFoldDB" id="A0A1H4DPA0"/>
<reference evidence="2 3" key="1">
    <citation type="submission" date="2016-10" db="EMBL/GenBank/DDBJ databases">
        <authorList>
            <person name="de Groot N.N."/>
        </authorList>
    </citation>
    <scope>NUCLEOTIDE SEQUENCE [LARGE SCALE GENOMIC DNA]</scope>
    <source>
        <strain evidence="2 3">DSM 21228</strain>
    </source>
</reference>
<organism evidence="2 3">
    <name type="scientific">Thiothrix caldifontis</name>
    <dbReference type="NCBI Taxonomy" id="525918"/>
    <lineage>
        <taxon>Bacteria</taxon>
        <taxon>Pseudomonadati</taxon>
        <taxon>Pseudomonadota</taxon>
        <taxon>Gammaproteobacteria</taxon>
        <taxon>Thiotrichales</taxon>
        <taxon>Thiotrichaceae</taxon>
        <taxon>Thiothrix</taxon>
    </lineage>
</organism>
<dbReference type="STRING" id="525918.SAMN05660964_02342"/>
<evidence type="ECO:0000313" key="3">
    <source>
        <dbReference type="Proteomes" id="UP000199397"/>
    </source>
</evidence>
<name>A0A1H4DPA0_9GAMM</name>
<keyword evidence="1" id="KW-0732">Signal</keyword>
<proteinExistence type="predicted"/>
<protein>
    <submittedName>
        <fullName evidence="2">Uncharacterized protein</fullName>
    </submittedName>
</protein>
<accession>A0A1H4DPA0</accession>
<dbReference type="OrthoDB" id="5625614at2"/>
<feature type="chain" id="PRO_5011765388" evidence="1">
    <location>
        <begin position="18"/>
        <end position="94"/>
    </location>
</feature>
<keyword evidence="3" id="KW-1185">Reference proteome</keyword>
<gene>
    <name evidence="2" type="ORF">SAMN05660964_02342</name>
</gene>
<dbReference type="Proteomes" id="UP000199397">
    <property type="component" value="Unassembled WGS sequence"/>
</dbReference>
<feature type="signal peptide" evidence="1">
    <location>
        <begin position="1"/>
        <end position="17"/>
    </location>
</feature>
<sequence>MRMHHFLFALLATTAQADEITYIAGTNPAERPATAPAITEVQKDAAWYATALTGVAQPYPASLHFLENQGNWFSPFTHAGMTPPYDLRGWHTDK</sequence>